<dbReference type="AlphaFoldDB" id="A0A831PPY5"/>
<evidence type="ECO:0000256" key="1">
    <source>
        <dbReference type="SAM" id="Phobius"/>
    </source>
</evidence>
<comment type="caution">
    <text evidence="2">The sequence shown here is derived from an EMBL/GenBank/DDBJ whole genome shotgun (WGS) entry which is preliminary data.</text>
</comment>
<dbReference type="EMBL" id="DSDK01000140">
    <property type="protein sequence ID" value="HDR50481.1"/>
    <property type="molecule type" value="Genomic_DNA"/>
</dbReference>
<sequence length="122" mass="13771">MSKDLTKNLGELNGSVKSYVQTKIDLVKLTMLSKTTRFTSYLFSFLIVLMFVMLIIGFAATAFTFWYGQTNNGDYFTGLLIAGGALILMALVFILLRKQIVTNSVLKNFSEIIFEEDEETQD</sequence>
<dbReference type="Proteomes" id="UP000886047">
    <property type="component" value="Unassembled WGS sequence"/>
</dbReference>
<proteinExistence type="predicted"/>
<reference evidence="2" key="1">
    <citation type="journal article" date="2020" name="mSystems">
        <title>Genome- and Community-Level Interaction Insights into Carbon Utilization and Element Cycling Functions of Hydrothermarchaeota in Hydrothermal Sediment.</title>
        <authorList>
            <person name="Zhou Z."/>
            <person name="Liu Y."/>
            <person name="Xu W."/>
            <person name="Pan J."/>
            <person name="Luo Z.H."/>
            <person name="Li M."/>
        </authorList>
    </citation>
    <scope>NUCLEOTIDE SEQUENCE [LARGE SCALE GENOMIC DNA]</scope>
    <source>
        <strain evidence="2">SpSt-1217</strain>
    </source>
</reference>
<feature type="transmembrane region" description="Helical" evidence="1">
    <location>
        <begin position="75"/>
        <end position="96"/>
    </location>
</feature>
<evidence type="ECO:0000313" key="2">
    <source>
        <dbReference type="EMBL" id="HDR50481.1"/>
    </source>
</evidence>
<gene>
    <name evidence="2" type="ORF">ENN90_02510</name>
</gene>
<keyword evidence="1" id="KW-1133">Transmembrane helix</keyword>
<name>A0A831PPY5_9BACT</name>
<keyword evidence="1" id="KW-0472">Membrane</keyword>
<organism evidence="2">
    <name type="scientific">Mariniphaga anaerophila</name>
    <dbReference type="NCBI Taxonomy" id="1484053"/>
    <lineage>
        <taxon>Bacteria</taxon>
        <taxon>Pseudomonadati</taxon>
        <taxon>Bacteroidota</taxon>
        <taxon>Bacteroidia</taxon>
        <taxon>Marinilabiliales</taxon>
        <taxon>Prolixibacteraceae</taxon>
        <taxon>Mariniphaga</taxon>
    </lineage>
</organism>
<accession>A0A831PPY5</accession>
<evidence type="ECO:0008006" key="3">
    <source>
        <dbReference type="Google" id="ProtNLM"/>
    </source>
</evidence>
<keyword evidence="1" id="KW-0812">Transmembrane</keyword>
<feature type="transmembrane region" description="Helical" evidence="1">
    <location>
        <begin position="41"/>
        <end position="63"/>
    </location>
</feature>
<protein>
    <recommendedName>
        <fullName evidence="3">Holin-X, holin superfamily III</fullName>
    </recommendedName>
</protein>